<evidence type="ECO:0000256" key="5">
    <source>
        <dbReference type="ARBA" id="ARBA00023136"/>
    </source>
</evidence>
<keyword evidence="4 6" id="KW-1133">Transmembrane helix</keyword>
<dbReference type="PANTHER" id="PTHR33529:SF2">
    <property type="entry name" value="LIPOPOLYSACCHARIDE EXPORT SYSTEM PERMEASE PROTEIN LPTG"/>
    <property type="match status" value="1"/>
</dbReference>
<name>A0A975XVB5_9RHOO</name>
<evidence type="ECO:0000256" key="4">
    <source>
        <dbReference type="ARBA" id="ARBA00022989"/>
    </source>
</evidence>
<keyword evidence="5 6" id="KW-0472">Membrane</keyword>
<evidence type="ECO:0000313" key="8">
    <source>
        <dbReference type="Proteomes" id="UP000683428"/>
    </source>
</evidence>
<evidence type="ECO:0000256" key="3">
    <source>
        <dbReference type="ARBA" id="ARBA00022692"/>
    </source>
</evidence>
<dbReference type="InterPro" id="IPR005495">
    <property type="entry name" value="LptG/LptF_permease"/>
</dbReference>
<dbReference type="KEGG" id="aiq:Azoinq_03215"/>
<sequence>MKKIFALTYQRYLFREVMLGTLLVLVAFLVLFGFFDLIGELGDIGKGGFQFHHALVYVLLSLPGRAYELMPIAVLIGALYALSTLARHSEITVLRASGMSTRDLLGSLFRVAGVFALVTFLIGEFVAPPAEQMAQEVRLKAMGTVVAADFRTGLWVKDGQSFINVAQVLPDTRLLGIRIYEFDAQRHLVSVSDAKEGEYVPPDAWRLNGVVRTFVDNNGGRVQRLPSLTWKSALSPDILSVLLVVPERMSVINLVTYLKHLSVNHQKTQRYQIALWKKIIYPLAGFVMVALALPFGYTHDRVGGVSLRIFGGVMLGVFFHMLNGLFANLGVINSWPPFSSAVAPSALFLLAAGAMIWWVERR</sequence>
<organism evidence="7 8">
    <name type="scientific">Azospira inquinata</name>
    <dbReference type="NCBI Taxonomy" id="2785627"/>
    <lineage>
        <taxon>Bacteria</taxon>
        <taxon>Pseudomonadati</taxon>
        <taxon>Pseudomonadota</taxon>
        <taxon>Betaproteobacteria</taxon>
        <taxon>Rhodocyclales</taxon>
        <taxon>Rhodocyclaceae</taxon>
        <taxon>Azospira</taxon>
    </lineage>
</organism>
<feature type="transmembrane region" description="Helical" evidence="6">
    <location>
        <begin position="309"/>
        <end position="329"/>
    </location>
</feature>
<dbReference type="Proteomes" id="UP000683428">
    <property type="component" value="Chromosome"/>
</dbReference>
<dbReference type="NCBIfam" id="TIGR04408">
    <property type="entry name" value="LptG_lptG"/>
    <property type="match status" value="1"/>
</dbReference>
<keyword evidence="3 6" id="KW-0812">Transmembrane</keyword>
<keyword evidence="2" id="KW-1003">Cell membrane</keyword>
<protein>
    <submittedName>
        <fullName evidence="7">LPS export ABC transporter permease LptG</fullName>
    </submittedName>
</protein>
<comment type="subcellular location">
    <subcellularLocation>
        <location evidence="1">Cell membrane</location>
        <topology evidence="1">Multi-pass membrane protein</topology>
    </subcellularLocation>
</comment>
<evidence type="ECO:0000256" key="2">
    <source>
        <dbReference type="ARBA" id="ARBA00022475"/>
    </source>
</evidence>
<dbReference type="InterPro" id="IPR030923">
    <property type="entry name" value="LptG"/>
</dbReference>
<evidence type="ECO:0000256" key="1">
    <source>
        <dbReference type="ARBA" id="ARBA00004651"/>
    </source>
</evidence>
<reference evidence="7" key="1">
    <citation type="submission" date="2020-11" db="EMBL/GenBank/DDBJ databases">
        <title>Azospira inquinata sp. nov.</title>
        <authorList>
            <person name="Moe W.M."/>
            <person name="Mikes M.C."/>
        </authorList>
    </citation>
    <scope>NUCLEOTIDE SEQUENCE</scope>
    <source>
        <strain evidence="7">Azo-3</strain>
    </source>
</reference>
<dbReference type="GO" id="GO:0055085">
    <property type="term" value="P:transmembrane transport"/>
    <property type="evidence" value="ECO:0007669"/>
    <property type="project" value="InterPro"/>
</dbReference>
<dbReference type="GO" id="GO:0015920">
    <property type="term" value="P:lipopolysaccharide transport"/>
    <property type="evidence" value="ECO:0007669"/>
    <property type="project" value="TreeGrafter"/>
</dbReference>
<dbReference type="Pfam" id="PF03739">
    <property type="entry name" value="LptF_LptG"/>
    <property type="match status" value="1"/>
</dbReference>
<feature type="transmembrane region" description="Helical" evidence="6">
    <location>
        <begin position="341"/>
        <end position="359"/>
    </location>
</feature>
<dbReference type="AlphaFoldDB" id="A0A975XVB5"/>
<dbReference type="RefSeq" id="WP_216126239.1">
    <property type="nucleotide sequence ID" value="NZ_CP064782.1"/>
</dbReference>
<feature type="transmembrane region" description="Helical" evidence="6">
    <location>
        <begin position="279"/>
        <end position="297"/>
    </location>
</feature>
<proteinExistence type="predicted"/>
<accession>A0A975XVB5</accession>
<keyword evidence="8" id="KW-1185">Reference proteome</keyword>
<dbReference type="PANTHER" id="PTHR33529">
    <property type="entry name" value="SLR0882 PROTEIN-RELATED"/>
    <property type="match status" value="1"/>
</dbReference>
<dbReference type="EMBL" id="CP064782">
    <property type="protein sequence ID" value="QWT49635.1"/>
    <property type="molecule type" value="Genomic_DNA"/>
</dbReference>
<dbReference type="GO" id="GO:0043190">
    <property type="term" value="C:ATP-binding cassette (ABC) transporter complex"/>
    <property type="evidence" value="ECO:0007669"/>
    <property type="project" value="InterPro"/>
</dbReference>
<evidence type="ECO:0000313" key="7">
    <source>
        <dbReference type="EMBL" id="QWT49635.1"/>
    </source>
</evidence>
<feature type="transmembrane region" description="Helical" evidence="6">
    <location>
        <begin position="107"/>
        <end position="127"/>
    </location>
</feature>
<feature type="transmembrane region" description="Helical" evidence="6">
    <location>
        <begin position="69"/>
        <end position="86"/>
    </location>
</feature>
<feature type="transmembrane region" description="Helical" evidence="6">
    <location>
        <begin position="12"/>
        <end position="35"/>
    </location>
</feature>
<evidence type="ECO:0000256" key="6">
    <source>
        <dbReference type="SAM" id="Phobius"/>
    </source>
</evidence>
<gene>
    <name evidence="7" type="primary">lptG</name>
    <name evidence="7" type="ORF">Azoinq_03215</name>
</gene>